<dbReference type="Proteomes" id="UP001501444">
    <property type="component" value="Unassembled WGS sequence"/>
</dbReference>
<dbReference type="SUPFAM" id="SSF54197">
    <property type="entry name" value="HIT-like"/>
    <property type="match status" value="1"/>
</dbReference>
<evidence type="ECO:0000256" key="1">
    <source>
        <dbReference type="SAM" id="MobiDB-lite"/>
    </source>
</evidence>
<dbReference type="EMBL" id="BAAARV010000015">
    <property type="protein sequence ID" value="GAA2335088.1"/>
    <property type="molecule type" value="Genomic_DNA"/>
</dbReference>
<dbReference type="RefSeq" id="WP_344611501.1">
    <property type="nucleotide sequence ID" value="NZ_BAAARV010000015.1"/>
</dbReference>
<accession>A0ABP5SRV8</accession>
<evidence type="ECO:0000313" key="2">
    <source>
        <dbReference type="EMBL" id="GAA2335088.1"/>
    </source>
</evidence>
<proteinExistence type="predicted"/>
<dbReference type="InterPro" id="IPR036265">
    <property type="entry name" value="HIT-like_sf"/>
</dbReference>
<comment type="caution">
    <text evidence="2">The sequence shown here is derived from an EMBL/GenBank/DDBJ whole genome shotgun (WGS) entry which is preliminary data.</text>
</comment>
<dbReference type="Gene3D" id="3.30.428.10">
    <property type="entry name" value="HIT-like"/>
    <property type="match status" value="1"/>
</dbReference>
<sequence length="200" mass="21482">MTDRFLRHLPVGGPGVAFEGGMPGWEIFPFEGDLRVKPLEDPVLPEPPRDGEDGPATCSTCRDPDRGLVWRDEHWLVRHVGGPTAVPVTLLLCPIAHYDLHDLPPERAAELGPMVQRVERAIVGLGGIGRVHVMKVGDGASHLHMWLMARPAGLGQLRGSCLALWDDLLPKQDEAQWRAVLREVGAALAAGGGTAADPGA</sequence>
<reference evidence="3" key="1">
    <citation type="journal article" date="2019" name="Int. J. Syst. Evol. Microbiol.">
        <title>The Global Catalogue of Microorganisms (GCM) 10K type strain sequencing project: providing services to taxonomists for standard genome sequencing and annotation.</title>
        <authorList>
            <consortium name="The Broad Institute Genomics Platform"/>
            <consortium name="The Broad Institute Genome Sequencing Center for Infectious Disease"/>
            <person name="Wu L."/>
            <person name="Ma J."/>
        </authorList>
    </citation>
    <scope>NUCLEOTIDE SEQUENCE [LARGE SCALE GENOMIC DNA]</scope>
    <source>
        <strain evidence="3">JCM 3272</strain>
    </source>
</reference>
<evidence type="ECO:0000313" key="3">
    <source>
        <dbReference type="Proteomes" id="UP001501444"/>
    </source>
</evidence>
<evidence type="ECO:0008006" key="4">
    <source>
        <dbReference type="Google" id="ProtNLM"/>
    </source>
</evidence>
<organism evidence="2 3">
    <name type="scientific">Dactylosporangium salmoneum</name>
    <dbReference type="NCBI Taxonomy" id="53361"/>
    <lineage>
        <taxon>Bacteria</taxon>
        <taxon>Bacillati</taxon>
        <taxon>Actinomycetota</taxon>
        <taxon>Actinomycetes</taxon>
        <taxon>Micromonosporales</taxon>
        <taxon>Micromonosporaceae</taxon>
        <taxon>Dactylosporangium</taxon>
    </lineage>
</organism>
<name>A0ABP5SRV8_9ACTN</name>
<feature type="region of interest" description="Disordered" evidence="1">
    <location>
        <begin position="40"/>
        <end position="59"/>
    </location>
</feature>
<protein>
    <recommendedName>
        <fullName evidence="4">Diadenosine tetraphosphate (Ap4A) HIT family hydrolase</fullName>
    </recommendedName>
</protein>
<gene>
    <name evidence="2" type="ORF">GCM10010170_014880</name>
</gene>
<keyword evidence="3" id="KW-1185">Reference proteome</keyword>